<evidence type="ECO:0000313" key="4">
    <source>
        <dbReference type="Proteomes" id="UP000703893"/>
    </source>
</evidence>
<dbReference type="PROSITE" id="PS50222">
    <property type="entry name" value="EF_HAND_2"/>
    <property type="match status" value="1"/>
</dbReference>
<dbReference type="InterPro" id="IPR002048">
    <property type="entry name" value="EF_hand_dom"/>
</dbReference>
<evidence type="ECO:0000259" key="2">
    <source>
        <dbReference type="PROSITE" id="PS50222"/>
    </source>
</evidence>
<protein>
    <submittedName>
        <fullName evidence="3">EF-hand domain-containing protein</fullName>
    </submittedName>
</protein>
<feature type="non-terminal residue" evidence="3">
    <location>
        <position position="111"/>
    </location>
</feature>
<dbReference type="AlphaFoldDB" id="A0A937X4Y7"/>
<dbReference type="GO" id="GO:0005509">
    <property type="term" value="F:calcium ion binding"/>
    <property type="evidence" value="ECO:0007669"/>
    <property type="project" value="InterPro"/>
</dbReference>
<dbReference type="InterPro" id="IPR011992">
    <property type="entry name" value="EF-hand-dom_pair"/>
</dbReference>
<feature type="domain" description="EF-hand" evidence="2">
    <location>
        <begin position="47"/>
        <end position="82"/>
    </location>
</feature>
<evidence type="ECO:0000256" key="1">
    <source>
        <dbReference type="SAM" id="SignalP"/>
    </source>
</evidence>
<dbReference type="Proteomes" id="UP000703893">
    <property type="component" value="Unassembled WGS sequence"/>
</dbReference>
<dbReference type="SUPFAM" id="SSF47473">
    <property type="entry name" value="EF-hand"/>
    <property type="match status" value="1"/>
</dbReference>
<reference evidence="3 4" key="1">
    <citation type="submission" date="2019-03" db="EMBL/GenBank/DDBJ databases">
        <title>Lake Tanganyika Metagenome-Assembled Genomes (MAGs).</title>
        <authorList>
            <person name="Tran P."/>
        </authorList>
    </citation>
    <scope>NUCLEOTIDE SEQUENCE [LARGE SCALE GENOMIC DNA]</scope>
    <source>
        <strain evidence="3">K_DeepCast_65m_m2_236</strain>
    </source>
</reference>
<keyword evidence="1" id="KW-0732">Signal</keyword>
<proteinExistence type="predicted"/>
<evidence type="ECO:0000313" key="3">
    <source>
        <dbReference type="EMBL" id="MBM3274290.1"/>
    </source>
</evidence>
<gene>
    <name evidence="3" type="ORF">FJZ00_04000</name>
</gene>
<dbReference type="EMBL" id="VGJX01000174">
    <property type="protein sequence ID" value="MBM3274290.1"/>
    <property type="molecule type" value="Genomic_DNA"/>
</dbReference>
<organism evidence="3 4">
    <name type="scientific">Candidatus Tanganyikabacteria bacterium</name>
    <dbReference type="NCBI Taxonomy" id="2961651"/>
    <lineage>
        <taxon>Bacteria</taxon>
        <taxon>Bacillati</taxon>
        <taxon>Candidatus Sericytochromatia</taxon>
        <taxon>Candidatus Tanganyikabacteria</taxon>
    </lineage>
</organism>
<feature type="chain" id="PRO_5037528083" evidence="1">
    <location>
        <begin position="17"/>
        <end position="111"/>
    </location>
</feature>
<sequence>MKSRFTLFLSAASALAVVGCGTAPVAGIKAQADSQLSAKASQTLRQGFDDVHKAIFDAVDRNKDGNIDEYEAGPYFNLRTEFPKADRTKAGVINYNEFMAYATKGGFLSSS</sequence>
<accession>A0A937X4Y7</accession>
<dbReference type="PROSITE" id="PS51257">
    <property type="entry name" value="PROKAR_LIPOPROTEIN"/>
    <property type="match status" value="1"/>
</dbReference>
<dbReference type="Gene3D" id="1.10.238.10">
    <property type="entry name" value="EF-hand"/>
    <property type="match status" value="1"/>
</dbReference>
<name>A0A937X4Y7_9BACT</name>
<comment type="caution">
    <text evidence="3">The sequence shown here is derived from an EMBL/GenBank/DDBJ whole genome shotgun (WGS) entry which is preliminary data.</text>
</comment>
<feature type="signal peptide" evidence="1">
    <location>
        <begin position="1"/>
        <end position="16"/>
    </location>
</feature>